<dbReference type="InParanoid" id="A0A5C3NTE6"/>
<evidence type="ECO:0000313" key="3">
    <source>
        <dbReference type="Proteomes" id="UP000308197"/>
    </source>
</evidence>
<gene>
    <name evidence="2" type="ORF">K466DRAFT_27582</name>
</gene>
<evidence type="ECO:0000313" key="2">
    <source>
        <dbReference type="EMBL" id="TFK79270.1"/>
    </source>
</evidence>
<evidence type="ECO:0000256" key="1">
    <source>
        <dbReference type="SAM" id="MobiDB-lite"/>
    </source>
</evidence>
<organism evidence="2 3">
    <name type="scientific">Polyporus arcularius HHB13444</name>
    <dbReference type="NCBI Taxonomy" id="1314778"/>
    <lineage>
        <taxon>Eukaryota</taxon>
        <taxon>Fungi</taxon>
        <taxon>Dikarya</taxon>
        <taxon>Basidiomycota</taxon>
        <taxon>Agaricomycotina</taxon>
        <taxon>Agaricomycetes</taxon>
        <taxon>Polyporales</taxon>
        <taxon>Polyporaceae</taxon>
        <taxon>Polyporus</taxon>
    </lineage>
</organism>
<reference evidence="2 3" key="1">
    <citation type="journal article" date="2019" name="Nat. Ecol. Evol.">
        <title>Megaphylogeny resolves global patterns of mushroom evolution.</title>
        <authorList>
            <person name="Varga T."/>
            <person name="Krizsan K."/>
            <person name="Foldi C."/>
            <person name="Dima B."/>
            <person name="Sanchez-Garcia M."/>
            <person name="Sanchez-Ramirez S."/>
            <person name="Szollosi G.J."/>
            <person name="Szarkandi J.G."/>
            <person name="Papp V."/>
            <person name="Albert L."/>
            <person name="Andreopoulos W."/>
            <person name="Angelini C."/>
            <person name="Antonin V."/>
            <person name="Barry K.W."/>
            <person name="Bougher N.L."/>
            <person name="Buchanan P."/>
            <person name="Buyck B."/>
            <person name="Bense V."/>
            <person name="Catcheside P."/>
            <person name="Chovatia M."/>
            <person name="Cooper J."/>
            <person name="Damon W."/>
            <person name="Desjardin D."/>
            <person name="Finy P."/>
            <person name="Geml J."/>
            <person name="Haridas S."/>
            <person name="Hughes K."/>
            <person name="Justo A."/>
            <person name="Karasinski D."/>
            <person name="Kautmanova I."/>
            <person name="Kiss B."/>
            <person name="Kocsube S."/>
            <person name="Kotiranta H."/>
            <person name="LaButti K.M."/>
            <person name="Lechner B.E."/>
            <person name="Liimatainen K."/>
            <person name="Lipzen A."/>
            <person name="Lukacs Z."/>
            <person name="Mihaltcheva S."/>
            <person name="Morgado L.N."/>
            <person name="Niskanen T."/>
            <person name="Noordeloos M.E."/>
            <person name="Ohm R.A."/>
            <person name="Ortiz-Santana B."/>
            <person name="Ovrebo C."/>
            <person name="Racz N."/>
            <person name="Riley R."/>
            <person name="Savchenko A."/>
            <person name="Shiryaev A."/>
            <person name="Soop K."/>
            <person name="Spirin V."/>
            <person name="Szebenyi C."/>
            <person name="Tomsovsky M."/>
            <person name="Tulloss R.E."/>
            <person name="Uehling J."/>
            <person name="Grigoriev I.V."/>
            <person name="Vagvolgyi C."/>
            <person name="Papp T."/>
            <person name="Martin F.M."/>
            <person name="Miettinen O."/>
            <person name="Hibbett D.S."/>
            <person name="Nagy L.G."/>
        </authorList>
    </citation>
    <scope>NUCLEOTIDE SEQUENCE [LARGE SCALE GENOMIC DNA]</scope>
    <source>
        <strain evidence="2 3">HHB13444</strain>
    </source>
</reference>
<sequence length="126" mass="13442">MLLQTMDVKVKDEVVFFSDDHAQGSHGLPSLVLCSSLPPPAPAPRRRRAPRSCCVPYSYRPAGHPTRSAQHMKFARPLPIHAAPTQSPAVCLTKQSPSQSDLVGSSPIFSPPTATGGPHLVLEAQA</sequence>
<keyword evidence="3" id="KW-1185">Reference proteome</keyword>
<feature type="compositionally biased region" description="Polar residues" evidence="1">
    <location>
        <begin position="87"/>
        <end position="103"/>
    </location>
</feature>
<accession>A0A5C3NTE6</accession>
<proteinExistence type="predicted"/>
<protein>
    <submittedName>
        <fullName evidence="2">Uncharacterized protein</fullName>
    </submittedName>
</protein>
<name>A0A5C3NTE6_9APHY</name>
<feature type="region of interest" description="Disordered" evidence="1">
    <location>
        <begin position="87"/>
        <end position="126"/>
    </location>
</feature>
<dbReference type="Proteomes" id="UP000308197">
    <property type="component" value="Unassembled WGS sequence"/>
</dbReference>
<dbReference type="EMBL" id="ML212097">
    <property type="protein sequence ID" value="TFK79270.1"/>
    <property type="molecule type" value="Genomic_DNA"/>
</dbReference>
<dbReference type="AlphaFoldDB" id="A0A5C3NTE6"/>